<name>A0A7G5VUN5_9RHOD</name>
<dbReference type="Pfam" id="PF00572">
    <property type="entry name" value="Ribosomal_L13"/>
    <property type="match status" value="1"/>
</dbReference>
<dbReference type="PIRSF" id="PIRSF002181">
    <property type="entry name" value="Ribosomal_L13"/>
    <property type="match status" value="1"/>
</dbReference>
<dbReference type="GO" id="GO:0017148">
    <property type="term" value="P:negative regulation of translation"/>
    <property type="evidence" value="ECO:0007669"/>
    <property type="project" value="TreeGrafter"/>
</dbReference>
<sequence length="99" mass="11246">MLINAKDEILGRLSSQVVKWLLTHPNSSIEIVNADEIRVTGQKRKLKLYRRHSGRPGGMKVRNFEQIGPKAALAHAIKGMLPKGVRGRQLWRQIRIKGE</sequence>
<dbReference type="EMBL" id="MN431657">
    <property type="protein sequence ID" value="QMX77402.1"/>
    <property type="molecule type" value="Genomic_DNA"/>
</dbReference>
<dbReference type="InterPro" id="IPR005823">
    <property type="entry name" value="Ribosomal_uL13_bac-type"/>
</dbReference>
<dbReference type="GO" id="GO:0003729">
    <property type="term" value="F:mRNA binding"/>
    <property type="evidence" value="ECO:0007669"/>
    <property type="project" value="TreeGrafter"/>
</dbReference>
<keyword evidence="2 4" id="KW-0689">Ribosomal protein</keyword>
<organism evidence="4">
    <name type="scientific">Cyanidiococcus yangmingshanensis</name>
    <dbReference type="NCBI Taxonomy" id="2690220"/>
    <lineage>
        <taxon>Eukaryota</taxon>
        <taxon>Rhodophyta</taxon>
        <taxon>Bangiophyceae</taxon>
        <taxon>Cyanidiales</taxon>
        <taxon>Cyanidiaceae</taxon>
        <taxon>Cyanidiococcus</taxon>
    </lineage>
</organism>
<evidence type="ECO:0000256" key="2">
    <source>
        <dbReference type="ARBA" id="ARBA00022980"/>
    </source>
</evidence>
<dbReference type="SUPFAM" id="SSF52161">
    <property type="entry name" value="Ribosomal protein L13"/>
    <property type="match status" value="1"/>
</dbReference>
<reference evidence="4" key="1">
    <citation type="submission" date="2019-09" db="EMBL/GenBank/DDBJ databases">
        <authorList>
            <person name="Liu S.-L."/>
            <person name="Chiang Y.-R."/>
            <person name="Fu H.-Y."/>
        </authorList>
    </citation>
    <scope>NUCLEOTIDE SEQUENCE</scope>
    <source>
        <strain evidence="4">THAL066</strain>
    </source>
</reference>
<keyword evidence="4" id="KW-0934">Plastid</keyword>
<keyword evidence="4" id="KW-0150">Chloroplast</keyword>
<accession>A0A7G5VUN5</accession>
<proteinExistence type="inferred from homology"/>
<dbReference type="AlphaFoldDB" id="A0A7G5VUN5"/>
<gene>
    <name evidence="4" type="primary">rpl13</name>
</gene>
<dbReference type="GO" id="GO:0003735">
    <property type="term" value="F:structural constituent of ribosome"/>
    <property type="evidence" value="ECO:0007669"/>
    <property type="project" value="InterPro"/>
</dbReference>
<evidence type="ECO:0000256" key="3">
    <source>
        <dbReference type="ARBA" id="ARBA00023274"/>
    </source>
</evidence>
<dbReference type="GO" id="GO:0006412">
    <property type="term" value="P:translation"/>
    <property type="evidence" value="ECO:0007669"/>
    <property type="project" value="InterPro"/>
</dbReference>
<protein>
    <submittedName>
        <fullName evidence="4">50S ribosomal protein L13</fullName>
    </submittedName>
</protein>
<dbReference type="InterPro" id="IPR005822">
    <property type="entry name" value="Ribosomal_uL13"/>
</dbReference>
<evidence type="ECO:0000313" key="4">
    <source>
        <dbReference type="EMBL" id="QMX77402.1"/>
    </source>
</evidence>
<dbReference type="CDD" id="cd00392">
    <property type="entry name" value="Ribosomal_L13"/>
    <property type="match status" value="1"/>
</dbReference>
<dbReference type="InterPro" id="IPR036899">
    <property type="entry name" value="Ribosomal_uL13_sf"/>
</dbReference>
<geneLocation type="chloroplast" evidence="4"/>
<keyword evidence="3" id="KW-0687">Ribonucleoprotein</keyword>
<comment type="similarity">
    <text evidence="1">Belongs to the universal ribosomal protein uL13 family.</text>
</comment>
<dbReference type="PANTHER" id="PTHR11545">
    <property type="entry name" value="RIBOSOMAL PROTEIN L13"/>
    <property type="match status" value="1"/>
</dbReference>
<dbReference type="GeneID" id="60450308"/>
<dbReference type="PANTHER" id="PTHR11545:SF2">
    <property type="entry name" value="LARGE RIBOSOMAL SUBUNIT PROTEIN UL13M"/>
    <property type="match status" value="1"/>
</dbReference>
<evidence type="ECO:0000256" key="1">
    <source>
        <dbReference type="ARBA" id="ARBA00006227"/>
    </source>
</evidence>
<dbReference type="RefSeq" id="YP_009968301.1">
    <property type="nucleotide sequence ID" value="NC_051883.1"/>
</dbReference>
<dbReference type="GO" id="GO:0022625">
    <property type="term" value="C:cytosolic large ribosomal subunit"/>
    <property type="evidence" value="ECO:0007669"/>
    <property type="project" value="TreeGrafter"/>
</dbReference>
<dbReference type="Gene3D" id="3.90.1180.10">
    <property type="entry name" value="Ribosomal protein L13"/>
    <property type="match status" value="1"/>
</dbReference>